<comment type="caution">
    <text evidence="2">The sequence shown here is derived from an EMBL/GenBank/DDBJ whole genome shotgun (WGS) entry which is preliminary data.</text>
</comment>
<feature type="compositionally biased region" description="Basic and acidic residues" evidence="1">
    <location>
        <begin position="27"/>
        <end position="46"/>
    </location>
</feature>
<sequence>MFFVISQSKENTNDLMVDDMNNGDNNNNHEKVDCGKKNDHECKEGKNGTNESVFENEDYVYTQSLP</sequence>
<feature type="compositionally biased region" description="Low complexity" evidence="1">
    <location>
        <begin position="14"/>
        <end position="26"/>
    </location>
</feature>
<proteinExistence type="predicted"/>
<organism evidence="2 3">
    <name type="scientific">Lithospermum erythrorhizon</name>
    <name type="common">Purple gromwell</name>
    <name type="synonym">Lithospermum officinale var. erythrorhizon</name>
    <dbReference type="NCBI Taxonomy" id="34254"/>
    <lineage>
        <taxon>Eukaryota</taxon>
        <taxon>Viridiplantae</taxon>
        <taxon>Streptophyta</taxon>
        <taxon>Embryophyta</taxon>
        <taxon>Tracheophyta</taxon>
        <taxon>Spermatophyta</taxon>
        <taxon>Magnoliopsida</taxon>
        <taxon>eudicotyledons</taxon>
        <taxon>Gunneridae</taxon>
        <taxon>Pentapetalae</taxon>
        <taxon>asterids</taxon>
        <taxon>lamiids</taxon>
        <taxon>Boraginales</taxon>
        <taxon>Boraginaceae</taxon>
        <taxon>Boraginoideae</taxon>
        <taxon>Lithospermeae</taxon>
        <taxon>Lithospermum</taxon>
    </lineage>
</organism>
<evidence type="ECO:0000256" key="1">
    <source>
        <dbReference type="SAM" id="MobiDB-lite"/>
    </source>
</evidence>
<dbReference type="AlphaFoldDB" id="A0AAV3PE59"/>
<protein>
    <submittedName>
        <fullName evidence="2">Uncharacterized protein</fullName>
    </submittedName>
</protein>
<name>A0AAV3PE59_LITER</name>
<reference evidence="2 3" key="1">
    <citation type="submission" date="2024-01" db="EMBL/GenBank/DDBJ databases">
        <title>The complete chloroplast genome sequence of Lithospermum erythrorhizon: insights into the phylogenetic relationship among Boraginaceae species and the maternal lineages of purple gromwells.</title>
        <authorList>
            <person name="Okada T."/>
            <person name="Watanabe K."/>
        </authorList>
    </citation>
    <scope>NUCLEOTIDE SEQUENCE [LARGE SCALE GENOMIC DNA]</scope>
</reference>
<dbReference type="EMBL" id="BAABME010001445">
    <property type="protein sequence ID" value="GAA0149655.1"/>
    <property type="molecule type" value="Genomic_DNA"/>
</dbReference>
<keyword evidence="3" id="KW-1185">Reference proteome</keyword>
<dbReference type="Proteomes" id="UP001454036">
    <property type="component" value="Unassembled WGS sequence"/>
</dbReference>
<accession>A0AAV3PE59</accession>
<evidence type="ECO:0000313" key="3">
    <source>
        <dbReference type="Proteomes" id="UP001454036"/>
    </source>
</evidence>
<gene>
    <name evidence="2" type="ORF">LIER_08781</name>
</gene>
<evidence type="ECO:0000313" key="2">
    <source>
        <dbReference type="EMBL" id="GAA0149655.1"/>
    </source>
</evidence>
<feature type="region of interest" description="Disordered" evidence="1">
    <location>
        <begin position="14"/>
        <end position="66"/>
    </location>
</feature>